<dbReference type="GO" id="GO:0098796">
    <property type="term" value="C:membrane protein complex"/>
    <property type="evidence" value="ECO:0007669"/>
    <property type="project" value="UniProtKB-ARBA"/>
</dbReference>
<dbReference type="InterPro" id="IPR017911">
    <property type="entry name" value="MacB-like_ATP-bd"/>
</dbReference>
<organism evidence="5 6">
    <name type="scientific">Candidatus Acidulodesulfobacterium ferriphilum</name>
    <dbReference type="NCBI Taxonomy" id="2597223"/>
    <lineage>
        <taxon>Bacteria</taxon>
        <taxon>Deltaproteobacteria</taxon>
        <taxon>Candidatus Acidulodesulfobacterales</taxon>
        <taxon>Candidatus Acidulodesulfobacterium</taxon>
    </lineage>
</organism>
<name>A0A519BE22_9DELT</name>
<dbReference type="GO" id="GO:0005886">
    <property type="term" value="C:plasma membrane"/>
    <property type="evidence" value="ECO:0007669"/>
    <property type="project" value="TreeGrafter"/>
</dbReference>
<dbReference type="SUPFAM" id="SSF52540">
    <property type="entry name" value="P-loop containing nucleoside triphosphate hydrolases"/>
    <property type="match status" value="1"/>
</dbReference>
<dbReference type="Proteomes" id="UP000320813">
    <property type="component" value="Unassembled WGS sequence"/>
</dbReference>
<dbReference type="EMBL" id="SGBD01000001">
    <property type="protein sequence ID" value="RZD15524.1"/>
    <property type="molecule type" value="Genomic_DNA"/>
</dbReference>
<dbReference type="GO" id="GO:0005524">
    <property type="term" value="F:ATP binding"/>
    <property type="evidence" value="ECO:0007669"/>
    <property type="project" value="UniProtKB-KW"/>
</dbReference>
<dbReference type="PANTHER" id="PTHR24220">
    <property type="entry name" value="IMPORT ATP-BINDING PROTEIN"/>
    <property type="match status" value="1"/>
</dbReference>
<dbReference type="InterPro" id="IPR017871">
    <property type="entry name" value="ABC_transporter-like_CS"/>
</dbReference>
<proteinExistence type="predicted"/>
<reference evidence="5 6" key="1">
    <citation type="submission" date="2019-01" db="EMBL/GenBank/DDBJ databases">
        <title>Insights into ecological role of a new deltaproteobacterial order Candidatus Sinidesulfobacterales (Sva0485) by metagenomics and metatranscriptomics.</title>
        <authorList>
            <person name="Tan S."/>
            <person name="Liu J."/>
            <person name="Fang Y."/>
            <person name="Hedlund B.P."/>
            <person name="Lian Z.H."/>
            <person name="Huang L.Y."/>
            <person name="Li J.T."/>
            <person name="Huang L.N."/>
            <person name="Li W.J."/>
            <person name="Jiang H.C."/>
            <person name="Dong H.L."/>
            <person name="Shu W.S."/>
        </authorList>
    </citation>
    <scope>NUCLEOTIDE SEQUENCE [LARGE SCALE GENOMIC DNA]</scope>
    <source>
        <strain evidence="5">AP3</strain>
    </source>
</reference>
<feature type="domain" description="ABC transporter" evidence="4">
    <location>
        <begin position="13"/>
        <end position="240"/>
    </location>
</feature>
<keyword evidence="1" id="KW-0813">Transport</keyword>
<evidence type="ECO:0000256" key="3">
    <source>
        <dbReference type="ARBA" id="ARBA00022840"/>
    </source>
</evidence>
<dbReference type="GO" id="GO:0022857">
    <property type="term" value="F:transmembrane transporter activity"/>
    <property type="evidence" value="ECO:0007669"/>
    <property type="project" value="TreeGrafter"/>
</dbReference>
<sequence>MDYDIPGGNSPLIRLENIGMIYKIGDISYEVLKGINLIVENGEFVSIMGASGSGKSTLMNILGCLDRPTAGKYFLEGRDVSNLTSDELAEIRNKKIGFVFQGFNLIQRLSIVENVELPLYYSGMHSKEATEMAMEALKLVDLADKENKFPNQISGGEQQRVAIARAIVNNAPIIMADEPTGNLDSVRGADVMRFFKKINEERGATIILVSHDKNIANYGKRLITVKDGVIISSAISEAKL</sequence>
<keyword evidence="2" id="KW-0547">Nucleotide-binding</keyword>
<comment type="caution">
    <text evidence="5">The sequence shown here is derived from an EMBL/GenBank/DDBJ whole genome shotgun (WGS) entry which is preliminary data.</text>
</comment>
<gene>
    <name evidence="5" type="ORF">EVJ47_00630</name>
</gene>
<dbReference type="SMART" id="SM00382">
    <property type="entry name" value="AAA"/>
    <property type="match status" value="1"/>
</dbReference>
<dbReference type="PANTHER" id="PTHR24220:SF86">
    <property type="entry name" value="ABC TRANSPORTER ABCH.1"/>
    <property type="match status" value="1"/>
</dbReference>
<dbReference type="Pfam" id="PF00005">
    <property type="entry name" value="ABC_tran"/>
    <property type="match status" value="1"/>
</dbReference>
<dbReference type="PROSITE" id="PS50893">
    <property type="entry name" value="ABC_TRANSPORTER_2"/>
    <property type="match status" value="1"/>
</dbReference>
<dbReference type="CDD" id="cd03255">
    <property type="entry name" value="ABC_MJ0796_LolCDE_FtsE"/>
    <property type="match status" value="1"/>
</dbReference>
<dbReference type="InterPro" id="IPR003439">
    <property type="entry name" value="ABC_transporter-like_ATP-bd"/>
</dbReference>
<dbReference type="PROSITE" id="PS00211">
    <property type="entry name" value="ABC_TRANSPORTER_1"/>
    <property type="match status" value="1"/>
</dbReference>
<dbReference type="InterPro" id="IPR003593">
    <property type="entry name" value="AAA+_ATPase"/>
</dbReference>
<dbReference type="GO" id="GO:0016887">
    <property type="term" value="F:ATP hydrolysis activity"/>
    <property type="evidence" value="ECO:0007669"/>
    <property type="project" value="InterPro"/>
</dbReference>
<evidence type="ECO:0000313" key="6">
    <source>
        <dbReference type="Proteomes" id="UP000320813"/>
    </source>
</evidence>
<evidence type="ECO:0000256" key="1">
    <source>
        <dbReference type="ARBA" id="ARBA00022448"/>
    </source>
</evidence>
<dbReference type="Gene3D" id="3.40.50.300">
    <property type="entry name" value="P-loop containing nucleotide triphosphate hydrolases"/>
    <property type="match status" value="1"/>
</dbReference>
<dbReference type="InterPro" id="IPR027417">
    <property type="entry name" value="P-loop_NTPase"/>
</dbReference>
<dbReference type="InterPro" id="IPR015854">
    <property type="entry name" value="ABC_transpr_LolD-like"/>
</dbReference>
<evidence type="ECO:0000256" key="2">
    <source>
        <dbReference type="ARBA" id="ARBA00022741"/>
    </source>
</evidence>
<protein>
    <submittedName>
        <fullName evidence="5">ABC transporter ATP-binding protein</fullName>
    </submittedName>
</protein>
<dbReference type="AlphaFoldDB" id="A0A519BE22"/>
<keyword evidence="3 5" id="KW-0067">ATP-binding</keyword>
<evidence type="ECO:0000259" key="4">
    <source>
        <dbReference type="PROSITE" id="PS50893"/>
    </source>
</evidence>
<evidence type="ECO:0000313" key="5">
    <source>
        <dbReference type="EMBL" id="RZD15524.1"/>
    </source>
</evidence>
<dbReference type="FunFam" id="3.40.50.300:FF:000032">
    <property type="entry name" value="Export ABC transporter ATP-binding protein"/>
    <property type="match status" value="1"/>
</dbReference>
<accession>A0A519BE22</accession>